<feature type="region of interest" description="Disordered" evidence="1">
    <location>
        <begin position="260"/>
        <end position="348"/>
    </location>
</feature>
<keyword evidence="3" id="KW-1185">Reference proteome</keyword>
<name>A0A4Q2D5H9_9AGAR</name>
<feature type="compositionally biased region" description="Pro residues" evidence="1">
    <location>
        <begin position="288"/>
        <end position="315"/>
    </location>
</feature>
<comment type="caution">
    <text evidence="2">The sequence shown here is derived from an EMBL/GenBank/DDBJ whole genome shotgun (WGS) entry which is preliminary data.</text>
</comment>
<dbReference type="Proteomes" id="UP000290288">
    <property type="component" value="Unassembled WGS sequence"/>
</dbReference>
<sequence length="486" mass="52706">MAALLSDQIDSLSHRTRSINAVASQIAPAASSTRSKHPFTHAVLSAEIGDLIRDVEATELGLFTLIKSAGTNNPHERQLKRVDFVGATPLKKNPARREERAAEVPPEVYTEAALKFLRTYNKFRPMPRATKQLSDIINRLQLARSNIAQLEAELKEQEKDQPQTGQSAPPIAPKASLKTEEEAIRNLHSRLEELNEKKKQLQSQKTRQPKPAAGQAQKQPPPTSPFEDKFWGTPGEASRTLKFSTNLLVDEEVDFNGLNDASFSMPSPEKDVLTGMATPSLNFAHSDPSPPPPPEPVITPPSPDKPDPTPEPLEPIQPMESVSPPTPSKEPPLAVEEPVSQTPKSGIRVSTEVEKITTKIASVYGDLLSLAQAKRPGSGKEVIACLRTLSAQTPSAESPSHSSVTTATSQTPGAQEVLTAFLLIELLSAPGRTMSLNKLKDIITAKKSSIPVALGVTPNRIIYACVGKRMIRIDRSGGEQLAKFDC</sequence>
<dbReference type="EMBL" id="SDEE01000871">
    <property type="protein sequence ID" value="RXW13614.1"/>
    <property type="molecule type" value="Genomic_DNA"/>
</dbReference>
<dbReference type="OrthoDB" id="3262547at2759"/>
<gene>
    <name evidence="2" type="ORF">EST38_g12240</name>
</gene>
<feature type="compositionally biased region" description="Low complexity" evidence="1">
    <location>
        <begin position="209"/>
        <end position="218"/>
    </location>
</feature>
<accession>A0A4Q2D5H9</accession>
<feature type="region of interest" description="Disordered" evidence="1">
    <location>
        <begin position="155"/>
        <end position="178"/>
    </location>
</feature>
<dbReference type="AlphaFoldDB" id="A0A4Q2D5H9"/>
<protein>
    <submittedName>
        <fullName evidence="2">Uncharacterized protein</fullName>
    </submittedName>
</protein>
<reference evidence="2 3" key="1">
    <citation type="submission" date="2019-01" db="EMBL/GenBank/DDBJ databases">
        <title>Draft genome sequence of Psathyrella aberdarensis IHI B618.</title>
        <authorList>
            <person name="Buettner E."/>
            <person name="Kellner H."/>
        </authorList>
    </citation>
    <scope>NUCLEOTIDE SEQUENCE [LARGE SCALE GENOMIC DNA]</scope>
    <source>
        <strain evidence="2 3">IHI B618</strain>
    </source>
</reference>
<dbReference type="STRING" id="2316362.A0A4Q2D5H9"/>
<evidence type="ECO:0000313" key="2">
    <source>
        <dbReference type="EMBL" id="RXW13614.1"/>
    </source>
</evidence>
<proteinExistence type="predicted"/>
<feature type="region of interest" description="Disordered" evidence="1">
    <location>
        <begin position="195"/>
        <end position="234"/>
    </location>
</feature>
<evidence type="ECO:0000256" key="1">
    <source>
        <dbReference type="SAM" id="MobiDB-lite"/>
    </source>
</evidence>
<evidence type="ECO:0000313" key="3">
    <source>
        <dbReference type="Proteomes" id="UP000290288"/>
    </source>
</evidence>
<organism evidence="2 3">
    <name type="scientific">Candolleomyces aberdarensis</name>
    <dbReference type="NCBI Taxonomy" id="2316362"/>
    <lineage>
        <taxon>Eukaryota</taxon>
        <taxon>Fungi</taxon>
        <taxon>Dikarya</taxon>
        <taxon>Basidiomycota</taxon>
        <taxon>Agaricomycotina</taxon>
        <taxon>Agaricomycetes</taxon>
        <taxon>Agaricomycetidae</taxon>
        <taxon>Agaricales</taxon>
        <taxon>Agaricineae</taxon>
        <taxon>Psathyrellaceae</taxon>
        <taxon>Candolleomyces</taxon>
    </lineage>
</organism>